<organism evidence="2 3">
    <name type="scientific">Actinopolyspora saharensis</name>
    <dbReference type="NCBI Taxonomy" id="995062"/>
    <lineage>
        <taxon>Bacteria</taxon>
        <taxon>Bacillati</taxon>
        <taxon>Actinomycetota</taxon>
        <taxon>Actinomycetes</taxon>
        <taxon>Actinopolysporales</taxon>
        <taxon>Actinopolysporaceae</taxon>
        <taxon>Actinopolyspora</taxon>
    </lineage>
</organism>
<name>A0A1H1E883_9ACTN</name>
<accession>A0A1H1E883</accession>
<dbReference type="RefSeq" id="WP_139186548.1">
    <property type="nucleotide sequence ID" value="NZ_FNKO01000002.1"/>
</dbReference>
<gene>
    <name evidence="2" type="ORF">SAMN04489718_2410</name>
</gene>
<evidence type="ECO:0000313" key="3">
    <source>
        <dbReference type="Proteomes" id="UP000199301"/>
    </source>
</evidence>
<dbReference type="EMBL" id="FNKO01000002">
    <property type="protein sequence ID" value="SDQ84659.1"/>
    <property type="molecule type" value="Genomic_DNA"/>
</dbReference>
<keyword evidence="3" id="KW-1185">Reference proteome</keyword>
<protein>
    <submittedName>
        <fullName evidence="2">Uncharacterized protein</fullName>
    </submittedName>
</protein>
<feature type="region of interest" description="Disordered" evidence="1">
    <location>
        <begin position="1"/>
        <end position="40"/>
    </location>
</feature>
<dbReference type="Proteomes" id="UP000199301">
    <property type="component" value="Unassembled WGS sequence"/>
</dbReference>
<dbReference type="OrthoDB" id="3731420at2"/>
<evidence type="ECO:0000313" key="2">
    <source>
        <dbReference type="EMBL" id="SDQ84659.1"/>
    </source>
</evidence>
<dbReference type="Pfam" id="PF20060">
    <property type="entry name" value="DUF6459"/>
    <property type="match status" value="1"/>
</dbReference>
<proteinExistence type="predicted"/>
<reference evidence="3" key="1">
    <citation type="submission" date="2016-10" db="EMBL/GenBank/DDBJ databases">
        <authorList>
            <person name="Varghese N."/>
            <person name="Submissions S."/>
        </authorList>
    </citation>
    <scope>NUCLEOTIDE SEQUENCE [LARGE SCALE GENOMIC DNA]</scope>
    <source>
        <strain evidence="3">DSM 45459</strain>
    </source>
</reference>
<dbReference type="InterPro" id="IPR045596">
    <property type="entry name" value="DUF6459"/>
</dbReference>
<sequence>MQVPTAQRPRRNPPQTTGRAPATSGKTPPAPRGESRTPPTYSAAALADRVGKHLVEVLAGRRPLHQIRQWLSRPVASLLATLVRSGSLLHDRTRLNSVHACLTNSTTVEACLVVDEVKRHRAVTIRLEQQRMSWCCTLLALV</sequence>
<dbReference type="AlphaFoldDB" id="A0A1H1E883"/>
<evidence type="ECO:0000256" key="1">
    <source>
        <dbReference type="SAM" id="MobiDB-lite"/>
    </source>
</evidence>